<evidence type="ECO:0000313" key="3">
    <source>
        <dbReference type="Proteomes" id="UP001281614"/>
    </source>
</evidence>
<organism evidence="2 3">
    <name type="scientific">Colletotrichum kahawae</name>
    <name type="common">Coffee berry disease fungus</name>
    <dbReference type="NCBI Taxonomy" id="34407"/>
    <lineage>
        <taxon>Eukaryota</taxon>
        <taxon>Fungi</taxon>
        <taxon>Dikarya</taxon>
        <taxon>Ascomycota</taxon>
        <taxon>Pezizomycotina</taxon>
        <taxon>Sordariomycetes</taxon>
        <taxon>Hypocreomycetidae</taxon>
        <taxon>Glomerellales</taxon>
        <taxon>Glomerellaceae</taxon>
        <taxon>Colletotrichum</taxon>
        <taxon>Colletotrichum gloeosporioides species complex</taxon>
    </lineage>
</organism>
<keyword evidence="1" id="KW-0732">Signal</keyword>
<feature type="signal peptide" evidence="1">
    <location>
        <begin position="1"/>
        <end position="21"/>
    </location>
</feature>
<dbReference type="PANTHER" id="PTHR37475:SF1">
    <property type="entry name" value="ZYGOTE-SPECIFIC PROTEIN"/>
    <property type="match status" value="1"/>
</dbReference>
<dbReference type="Proteomes" id="UP001281614">
    <property type="component" value="Unassembled WGS sequence"/>
</dbReference>
<evidence type="ECO:0000313" key="2">
    <source>
        <dbReference type="EMBL" id="KAK2770104.1"/>
    </source>
</evidence>
<reference evidence="2" key="1">
    <citation type="submission" date="2023-02" db="EMBL/GenBank/DDBJ databases">
        <title>Colletotrichum kahawae CIFC_Que2 genome sequencing and assembly.</title>
        <authorList>
            <person name="Baroncelli R."/>
        </authorList>
    </citation>
    <scope>NUCLEOTIDE SEQUENCE</scope>
    <source>
        <strain evidence="2">CIFC_Que2</strain>
    </source>
</reference>
<accession>A0AAD9YL49</accession>
<sequence>MKLSMATLSTLSILAPTTVLAGLCAYGTCQAGCAALAVVCYSGTGATFGVTCGLAATPAVLACNAAFGQCQASCWLAGFAPTC</sequence>
<dbReference type="EMBL" id="VYYT01000101">
    <property type="protein sequence ID" value="KAK2770104.1"/>
    <property type="molecule type" value="Genomic_DNA"/>
</dbReference>
<proteinExistence type="predicted"/>
<evidence type="ECO:0000256" key="1">
    <source>
        <dbReference type="SAM" id="SignalP"/>
    </source>
</evidence>
<dbReference type="AlphaFoldDB" id="A0AAD9YL49"/>
<comment type="caution">
    <text evidence="2">The sequence shown here is derived from an EMBL/GenBank/DDBJ whole genome shotgun (WGS) entry which is preliminary data.</text>
</comment>
<feature type="chain" id="PRO_5042085768" evidence="1">
    <location>
        <begin position="22"/>
        <end position="83"/>
    </location>
</feature>
<dbReference type="PANTHER" id="PTHR37475">
    <property type="entry name" value="ZYGOTE-SPECIFIC CLASS V COPY B GENE PROTEIN"/>
    <property type="match status" value="1"/>
</dbReference>
<keyword evidence="3" id="KW-1185">Reference proteome</keyword>
<gene>
    <name evidence="2" type="ORF">CKAH01_04447</name>
</gene>
<name>A0AAD9YL49_COLKA</name>
<protein>
    <submittedName>
        <fullName evidence="2">Uncharacterized protein</fullName>
    </submittedName>
</protein>